<feature type="compositionally biased region" description="Polar residues" evidence="3">
    <location>
        <begin position="40"/>
        <end position="68"/>
    </location>
</feature>
<dbReference type="Gene3D" id="3.30.710.10">
    <property type="entry name" value="Potassium Channel Kv1.1, Chain A"/>
    <property type="match status" value="1"/>
</dbReference>
<dbReference type="Pfam" id="PF01344">
    <property type="entry name" value="Kelch_1"/>
    <property type="match status" value="6"/>
</dbReference>
<feature type="compositionally biased region" description="Low complexity" evidence="3">
    <location>
        <begin position="129"/>
        <end position="157"/>
    </location>
</feature>
<dbReference type="InterPro" id="IPR006652">
    <property type="entry name" value="Kelch_1"/>
</dbReference>
<dbReference type="InterPro" id="IPR011333">
    <property type="entry name" value="SKP1/BTB/POZ_sf"/>
</dbReference>
<dbReference type="FunFam" id="1.25.40.420:FF:000001">
    <property type="entry name" value="Kelch-like family member 12"/>
    <property type="match status" value="1"/>
</dbReference>
<feature type="region of interest" description="Disordered" evidence="3">
    <location>
        <begin position="244"/>
        <end position="270"/>
    </location>
</feature>
<dbReference type="Pfam" id="PF00651">
    <property type="entry name" value="BTB"/>
    <property type="match status" value="1"/>
</dbReference>
<reference evidence="5 6" key="1">
    <citation type="submission" date="2019-07" db="EMBL/GenBank/DDBJ databases">
        <authorList>
            <person name="Jastrzebski P J."/>
            <person name="Paukszto L."/>
            <person name="Jastrzebski P J."/>
        </authorList>
    </citation>
    <scope>NUCLEOTIDE SEQUENCE [LARGE SCALE GENOMIC DNA]</scope>
    <source>
        <strain evidence="5 6">WMS-il1</strain>
    </source>
</reference>
<dbReference type="InterPro" id="IPR011705">
    <property type="entry name" value="BACK"/>
</dbReference>
<gene>
    <name evidence="5" type="ORF">WMSIL1_LOCUS8809</name>
</gene>
<keyword evidence="1" id="KW-0880">Kelch repeat</keyword>
<dbReference type="SUPFAM" id="SSF117281">
    <property type="entry name" value="Kelch motif"/>
    <property type="match status" value="2"/>
</dbReference>
<feature type="region of interest" description="Disordered" evidence="3">
    <location>
        <begin position="192"/>
        <end position="226"/>
    </location>
</feature>
<dbReference type="EMBL" id="CABIJS010000333">
    <property type="protein sequence ID" value="VUZ49888.1"/>
    <property type="molecule type" value="Genomic_DNA"/>
</dbReference>
<dbReference type="InterPro" id="IPR015915">
    <property type="entry name" value="Kelch-typ_b-propeller"/>
</dbReference>
<keyword evidence="2" id="KW-0677">Repeat</keyword>
<feature type="compositionally biased region" description="Basic residues" evidence="3">
    <location>
        <begin position="14"/>
        <end position="23"/>
    </location>
</feature>
<feature type="compositionally biased region" description="Polar residues" evidence="3">
    <location>
        <begin position="1"/>
        <end position="10"/>
    </location>
</feature>
<evidence type="ECO:0000259" key="4">
    <source>
        <dbReference type="PROSITE" id="PS50097"/>
    </source>
</evidence>
<feature type="region of interest" description="Disordered" evidence="3">
    <location>
        <begin position="1"/>
        <end position="74"/>
    </location>
</feature>
<dbReference type="PANTHER" id="PTHR24412:SF466">
    <property type="entry name" value="RING CANAL KELCH PROTEIN"/>
    <property type="match status" value="1"/>
</dbReference>
<feature type="region of interest" description="Disordered" evidence="3">
    <location>
        <begin position="97"/>
        <end position="158"/>
    </location>
</feature>
<proteinExistence type="predicted"/>
<evidence type="ECO:0000256" key="1">
    <source>
        <dbReference type="ARBA" id="ARBA00022441"/>
    </source>
</evidence>
<feature type="compositionally biased region" description="Low complexity" evidence="3">
    <location>
        <begin position="109"/>
        <end position="122"/>
    </location>
</feature>
<dbReference type="SUPFAM" id="SSF54695">
    <property type="entry name" value="POZ domain"/>
    <property type="match status" value="1"/>
</dbReference>
<keyword evidence="6" id="KW-1185">Reference proteome</keyword>
<feature type="domain" description="BTB" evidence="4">
    <location>
        <begin position="295"/>
        <end position="362"/>
    </location>
</feature>
<accession>A0A564YT69</accession>
<feature type="compositionally biased region" description="Polar residues" evidence="3">
    <location>
        <begin position="97"/>
        <end position="108"/>
    </location>
</feature>
<evidence type="ECO:0000256" key="3">
    <source>
        <dbReference type="SAM" id="MobiDB-lite"/>
    </source>
</evidence>
<dbReference type="Proteomes" id="UP000321570">
    <property type="component" value="Unassembled WGS sequence"/>
</dbReference>
<organism evidence="5 6">
    <name type="scientific">Hymenolepis diminuta</name>
    <name type="common">Rat tapeworm</name>
    <dbReference type="NCBI Taxonomy" id="6216"/>
    <lineage>
        <taxon>Eukaryota</taxon>
        <taxon>Metazoa</taxon>
        <taxon>Spiralia</taxon>
        <taxon>Lophotrochozoa</taxon>
        <taxon>Platyhelminthes</taxon>
        <taxon>Cestoda</taxon>
        <taxon>Eucestoda</taxon>
        <taxon>Cyclophyllidea</taxon>
        <taxon>Hymenolepididae</taxon>
        <taxon>Hymenolepis</taxon>
    </lineage>
</organism>
<dbReference type="AlphaFoldDB" id="A0A564YT69"/>
<dbReference type="InterPro" id="IPR000210">
    <property type="entry name" value="BTB/POZ_dom"/>
</dbReference>
<evidence type="ECO:0000313" key="5">
    <source>
        <dbReference type="EMBL" id="VUZ49888.1"/>
    </source>
</evidence>
<dbReference type="SMART" id="SM00225">
    <property type="entry name" value="BTB"/>
    <property type="match status" value="1"/>
</dbReference>
<protein>
    <recommendedName>
        <fullName evidence="4">BTB domain-containing protein</fullName>
    </recommendedName>
</protein>
<dbReference type="FunFam" id="3.30.710.10:FF:000001">
    <property type="entry name" value="Kelch-like family member 20"/>
    <property type="match status" value="1"/>
</dbReference>
<dbReference type="Pfam" id="PF07707">
    <property type="entry name" value="BACK"/>
    <property type="match status" value="1"/>
</dbReference>
<evidence type="ECO:0000313" key="6">
    <source>
        <dbReference type="Proteomes" id="UP000321570"/>
    </source>
</evidence>
<name>A0A564YT69_HYMDI</name>
<dbReference type="PANTHER" id="PTHR24412">
    <property type="entry name" value="KELCH PROTEIN"/>
    <property type="match status" value="1"/>
</dbReference>
<dbReference type="UniPathway" id="UPA00143"/>
<sequence length="854" mass="92449">MLHNGRTSSGDRARIRRAMHSSRRQTTEVGYVPILPSPPSNQSALGNDPLRSQSQPPSGDAASVQSELSRQRSGESLLLHTESSNFMNTRGSLHGVSTTSFGASPRNLSGTSSSSSSGAATGHLRVRYRSASSIPPSSSPGGQRRSADLGMGSTTIGVGVGGTTESLVGSEDLSTVAGSSTEFYAIAPRGNVSSGRLSVRSPRHPSGEDSPSPQPPPASTPAPSESPVVFRLREESVTLANHLTAPASTAAVNQDPESDHDLYPGESSRLPFRSEDQMQRVFHNLNEMRRQRLLCDVVLKAGELEVPAHKNILAASSPYFHAMFTGDMAESRASVVTIGDIDGAALALLVDFIYTAEMNSAFKVLITEETVQCLLPAANLLQLTSVREACCEFLQCQLHPTNCLGIQRFADMHDCSELLQVSRRFTEQHCGEVLEHGEEFLSLTKEQLISLISNDHIRVSEEQVFEAALRWMRHDIATRGTPEVAAEVCGHVRFGLLPRDYLVKLSQSEDFLRSNPWCKDFLLEAMGFLLLPWEQRRRNITSERTRPRSIGVPKTLIVLGGQAPKAIRSVECYDFNNDTWTTASKSGGGAISDLPARRCRCGVAVVGGLIYVIGGFNGALRVRSVDIYDPVRRSWRTGPSLERRRSTLGVAVLDGVIYAIGGFDGTHGFASVEALDPWSGTWKSVAPMSVSRSSVGVAVLGRHLYAVGGYDGTSRRCLSSVERYNPATNEWTPVADMNHRRSGPAVADLAARIYVVGGHDGLLVRSSAEYYDPRVGVWCSITDMHIARRNAGLVSHNGMLYVVGGDDGTANLDTVETYDPNLNTWTLLPGRLNIARCYAGIALVDCVVQTNNNT</sequence>
<dbReference type="Gene3D" id="1.25.40.420">
    <property type="match status" value="1"/>
</dbReference>
<dbReference type="Gene3D" id="2.120.10.80">
    <property type="entry name" value="Kelch-type beta propeller"/>
    <property type="match status" value="1"/>
</dbReference>
<dbReference type="PROSITE" id="PS50097">
    <property type="entry name" value="BTB"/>
    <property type="match status" value="1"/>
</dbReference>
<dbReference type="SMART" id="SM00875">
    <property type="entry name" value="BACK"/>
    <property type="match status" value="1"/>
</dbReference>
<evidence type="ECO:0000256" key="2">
    <source>
        <dbReference type="ARBA" id="ARBA00022737"/>
    </source>
</evidence>
<dbReference type="GO" id="GO:0016567">
    <property type="term" value="P:protein ubiquitination"/>
    <property type="evidence" value="ECO:0007669"/>
    <property type="project" value="UniProtKB-UniPathway"/>
</dbReference>
<dbReference type="SMART" id="SM00612">
    <property type="entry name" value="Kelch"/>
    <property type="match status" value="6"/>
</dbReference>